<dbReference type="EMBL" id="JAUSUT010000001">
    <property type="protein sequence ID" value="MDQ0376617.1"/>
    <property type="molecule type" value="Genomic_DNA"/>
</dbReference>
<sequence length="285" mass="31430">MIEFVPARPVRGNARWWRGDDLRVQATSWLPPWGTDPETFGAWGQWAGAIASFLAVVVALGLALAEGRRRRRELADRQAAQARTIAATVNTVETLNADQLEVSVRNYGQLPISEVAILDVSANALVWRLNDWEIHRPGVVHHRSEGLYQLAPVIGPNESSSAALRFRDQMNDEVDASTGAVTFTFVDADGLRWRRHKNGPPVRVLSKVERNRLEFRRLLKIWAVFALITVPIGVTLAVVTGDYSTALTAAAGFAGVLFGSLSLGGWRTHSAYRPQERSSRGLDAE</sequence>
<keyword evidence="3" id="KW-1185">Reference proteome</keyword>
<comment type="caution">
    <text evidence="2">The sequence shown here is derived from an EMBL/GenBank/DDBJ whole genome shotgun (WGS) entry which is preliminary data.</text>
</comment>
<evidence type="ECO:0000256" key="1">
    <source>
        <dbReference type="SAM" id="Phobius"/>
    </source>
</evidence>
<feature type="transmembrane region" description="Helical" evidence="1">
    <location>
        <begin position="43"/>
        <end position="65"/>
    </location>
</feature>
<feature type="transmembrane region" description="Helical" evidence="1">
    <location>
        <begin position="245"/>
        <end position="266"/>
    </location>
</feature>
<dbReference type="Proteomes" id="UP001229651">
    <property type="component" value="Unassembled WGS sequence"/>
</dbReference>
<evidence type="ECO:0000313" key="2">
    <source>
        <dbReference type="EMBL" id="MDQ0376617.1"/>
    </source>
</evidence>
<name>A0ABU0EMW8_9PSEU</name>
<accession>A0ABU0EMW8</accession>
<dbReference type="RefSeq" id="WP_306988545.1">
    <property type="nucleotide sequence ID" value="NZ_JAUSUT010000001.1"/>
</dbReference>
<protein>
    <submittedName>
        <fullName evidence="2">Uncharacterized protein</fullName>
    </submittedName>
</protein>
<feature type="transmembrane region" description="Helical" evidence="1">
    <location>
        <begin position="219"/>
        <end position="239"/>
    </location>
</feature>
<keyword evidence="1" id="KW-0472">Membrane</keyword>
<evidence type="ECO:0000313" key="3">
    <source>
        <dbReference type="Proteomes" id="UP001229651"/>
    </source>
</evidence>
<keyword evidence="1" id="KW-0812">Transmembrane</keyword>
<reference evidence="2 3" key="1">
    <citation type="submission" date="2023-07" db="EMBL/GenBank/DDBJ databases">
        <title>Sequencing the genomes of 1000 actinobacteria strains.</title>
        <authorList>
            <person name="Klenk H.-P."/>
        </authorList>
    </citation>
    <scope>NUCLEOTIDE SEQUENCE [LARGE SCALE GENOMIC DNA]</scope>
    <source>
        <strain evidence="2 3">DSM 45805</strain>
    </source>
</reference>
<keyword evidence="1" id="KW-1133">Transmembrane helix</keyword>
<proteinExistence type="predicted"/>
<gene>
    <name evidence="2" type="ORF">FB470_000611</name>
</gene>
<organism evidence="2 3">
    <name type="scientific">Amycolatopsis thermophila</name>
    <dbReference type="NCBI Taxonomy" id="206084"/>
    <lineage>
        <taxon>Bacteria</taxon>
        <taxon>Bacillati</taxon>
        <taxon>Actinomycetota</taxon>
        <taxon>Actinomycetes</taxon>
        <taxon>Pseudonocardiales</taxon>
        <taxon>Pseudonocardiaceae</taxon>
        <taxon>Amycolatopsis</taxon>
    </lineage>
</organism>